<dbReference type="EMBL" id="JBBPFD010000007">
    <property type="protein sequence ID" value="KAK7919306.1"/>
    <property type="molecule type" value="Genomic_DNA"/>
</dbReference>
<dbReference type="SMART" id="SM00369">
    <property type="entry name" value="LRR_TYP"/>
    <property type="match status" value="3"/>
</dbReference>
<feature type="compositionally biased region" description="Low complexity" evidence="3">
    <location>
        <begin position="968"/>
        <end position="980"/>
    </location>
</feature>
<feature type="compositionally biased region" description="Polar residues" evidence="3">
    <location>
        <begin position="471"/>
        <end position="484"/>
    </location>
</feature>
<feature type="compositionally biased region" description="Polar residues" evidence="3">
    <location>
        <begin position="570"/>
        <end position="589"/>
    </location>
</feature>
<dbReference type="Gene3D" id="3.80.10.10">
    <property type="entry name" value="Ribonuclease Inhibitor"/>
    <property type="match status" value="1"/>
</dbReference>
<feature type="compositionally biased region" description="Low complexity" evidence="3">
    <location>
        <begin position="449"/>
        <end position="463"/>
    </location>
</feature>
<proteinExistence type="predicted"/>
<evidence type="ECO:0000256" key="3">
    <source>
        <dbReference type="SAM" id="MobiDB-lite"/>
    </source>
</evidence>
<accession>A0AAW0PDG9</accession>
<dbReference type="InterPro" id="IPR001611">
    <property type="entry name" value="Leu-rich_rpt"/>
</dbReference>
<evidence type="ECO:0000313" key="5">
    <source>
        <dbReference type="Proteomes" id="UP001460270"/>
    </source>
</evidence>
<dbReference type="PROSITE" id="PS51450">
    <property type="entry name" value="LRR"/>
    <property type="match status" value="2"/>
</dbReference>
<feature type="compositionally biased region" description="Polar residues" evidence="3">
    <location>
        <begin position="355"/>
        <end position="368"/>
    </location>
</feature>
<keyword evidence="2" id="KW-0677">Repeat</keyword>
<feature type="compositionally biased region" description="Polar residues" evidence="3">
    <location>
        <begin position="385"/>
        <end position="398"/>
    </location>
</feature>
<dbReference type="InterPro" id="IPR003591">
    <property type="entry name" value="Leu-rich_rpt_typical-subtyp"/>
</dbReference>
<dbReference type="Proteomes" id="UP001460270">
    <property type="component" value="Unassembled WGS sequence"/>
</dbReference>
<feature type="compositionally biased region" description="Polar residues" evidence="3">
    <location>
        <begin position="540"/>
        <end position="554"/>
    </location>
</feature>
<feature type="compositionally biased region" description="Low complexity" evidence="3">
    <location>
        <begin position="212"/>
        <end position="226"/>
    </location>
</feature>
<dbReference type="GO" id="GO:0005886">
    <property type="term" value="C:plasma membrane"/>
    <property type="evidence" value="ECO:0007669"/>
    <property type="project" value="TreeGrafter"/>
</dbReference>
<organism evidence="4 5">
    <name type="scientific">Mugilogobius chulae</name>
    <name type="common">yellowstripe goby</name>
    <dbReference type="NCBI Taxonomy" id="88201"/>
    <lineage>
        <taxon>Eukaryota</taxon>
        <taxon>Metazoa</taxon>
        <taxon>Chordata</taxon>
        <taxon>Craniata</taxon>
        <taxon>Vertebrata</taxon>
        <taxon>Euteleostomi</taxon>
        <taxon>Actinopterygii</taxon>
        <taxon>Neopterygii</taxon>
        <taxon>Teleostei</taxon>
        <taxon>Neoteleostei</taxon>
        <taxon>Acanthomorphata</taxon>
        <taxon>Gobiaria</taxon>
        <taxon>Gobiiformes</taxon>
        <taxon>Gobioidei</taxon>
        <taxon>Gobiidae</taxon>
        <taxon>Gobionellinae</taxon>
        <taxon>Mugilogobius</taxon>
    </lineage>
</organism>
<dbReference type="PANTHER" id="PTHR24369:SF216">
    <property type="entry name" value="CD180 MOLECULE"/>
    <property type="match status" value="1"/>
</dbReference>
<feature type="region of interest" description="Disordered" evidence="3">
    <location>
        <begin position="346"/>
        <end position="421"/>
    </location>
</feature>
<feature type="region of interest" description="Disordered" evidence="3">
    <location>
        <begin position="758"/>
        <end position="823"/>
    </location>
</feature>
<feature type="compositionally biased region" description="Low complexity" evidence="3">
    <location>
        <begin position="182"/>
        <end position="191"/>
    </location>
</feature>
<gene>
    <name evidence="4" type="ORF">WMY93_010590</name>
</gene>
<feature type="compositionally biased region" description="Pro residues" evidence="3">
    <location>
        <begin position="611"/>
        <end position="621"/>
    </location>
</feature>
<dbReference type="AlphaFoldDB" id="A0AAW0PDG9"/>
<feature type="compositionally biased region" description="Polar residues" evidence="3">
    <location>
        <begin position="410"/>
        <end position="420"/>
    </location>
</feature>
<feature type="region of interest" description="Disordered" evidence="3">
    <location>
        <begin position="434"/>
        <end position="701"/>
    </location>
</feature>
<evidence type="ECO:0000313" key="4">
    <source>
        <dbReference type="EMBL" id="KAK7919306.1"/>
    </source>
</evidence>
<reference evidence="5" key="1">
    <citation type="submission" date="2024-04" db="EMBL/GenBank/DDBJ databases">
        <title>Salinicola lusitanus LLJ914,a marine bacterium isolated from the Okinawa Trough.</title>
        <authorList>
            <person name="Li J."/>
        </authorList>
    </citation>
    <scope>NUCLEOTIDE SEQUENCE [LARGE SCALE GENOMIC DNA]</scope>
</reference>
<dbReference type="InterPro" id="IPR032675">
    <property type="entry name" value="LRR_dom_sf"/>
</dbReference>
<feature type="compositionally biased region" description="Pro residues" evidence="3">
    <location>
        <begin position="794"/>
        <end position="803"/>
    </location>
</feature>
<dbReference type="SUPFAM" id="SSF52058">
    <property type="entry name" value="L domain-like"/>
    <property type="match status" value="1"/>
</dbReference>
<evidence type="ECO:0000256" key="1">
    <source>
        <dbReference type="ARBA" id="ARBA00022614"/>
    </source>
</evidence>
<name>A0AAW0PDG9_9GOBI</name>
<feature type="region of interest" description="Disordered" evidence="3">
    <location>
        <begin position="288"/>
        <end position="310"/>
    </location>
</feature>
<protein>
    <submittedName>
        <fullName evidence="4">Uncharacterized protein</fullName>
    </submittedName>
</protein>
<evidence type="ECO:0000256" key="2">
    <source>
        <dbReference type="ARBA" id="ARBA00022737"/>
    </source>
</evidence>
<feature type="region of interest" description="Disordered" evidence="3">
    <location>
        <begin position="182"/>
        <end position="232"/>
    </location>
</feature>
<dbReference type="InterPro" id="IPR050541">
    <property type="entry name" value="LRR_TM_domain-containing"/>
</dbReference>
<feature type="region of interest" description="Disordered" evidence="3">
    <location>
        <begin position="961"/>
        <end position="1005"/>
    </location>
</feature>
<comment type="caution">
    <text evidence="4">The sequence shown here is derived from an EMBL/GenBank/DDBJ whole genome shotgun (WGS) entry which is preliminary data.</text>
</comment>
<dbReference type="Pfam" id="PF13855">
    <property type="entry name" value="LRR_8"/>
    <property type="match status" value="1"/>
</dbReference>
<keyword evidence="1" id="KW-0433">Leucine-rich repeat</keyword>
<feature type="compositionally biased region" description="Basic and acidic residues" evidence="3">
    <location>
        <begin position="692"/>
        <end position="701"/>
    </location>
</feature>
<keyword evidence="5" id="KW-1185">Reference proteome</keyword>
<dbReference type="PANTHER" id="PTHR24369">
    <property type="entry name" value="ANTIGEN BSP, PUTATIVE-RELATED"/>
    <property type="match status" value="1"/>
</dbReference>
<sequence length="1005" mass="111613">MGGLGQQRALQILHLSFNKISTLENRDLDHLNQLRELHLQHNLISSLHPQIFEKLDRLELLDLSFNLLTRLHPVTYINLNHIGTDVGLRGNSWICDCGMRFLQRQMDYGINKDLGTWSIECGSPLTLSGMNLQELDEEDLECQDSDVLRDVTVHRGSEMLLTCSEPDATWWTPSDVNKNVSFGSSSSSSDLSDGEPTEYTVNPGSEDEGGSFDKTASTKSSSSSSDMTVKMKESNNEYHQLPSLCKHQSLTPSLVVKKPKFDTSSSESEDEQEMKMVTKENLQQIAPPINKQPNCTKNHHGHESSGDEEEFKINHPAIAPPTVESQWPAIDLVRIPKVKQRLDIKESGKVKVPSSLPSTTANMQQQDISSSSESEVEEVKLIQSRVPSTKQRPTSSSESDNEAAQKVGVTGSQVEPQTQWPVIELRGATQIKRRLDFKVPSQTPSLAVPSSPSHILHNPSSSSSDDDEKVTQNVSTRLPTQTSPYIPYISRRLDIKAPSSKPVLEDPESSSSSDEEKDKSKIPSGSVISQDTKHFIKVSPISTISRSPSKTSPSIELEKYTIIADDPSDKASTGSTSPVVTPELQSKWANMNLGRSRFRKRLDITRSSDPPSLPSTPPPSSPKQDKIDSGMMKATEQVLIAPTREINVDNSSNSESDEDAVGVPDLSKGIPRIKRRLNIKAPTPPPSSSSSDDDKVYAHRFSDVTDQRSIEYKRTIMKSTSSSFSANRDIYREPLYVESNLQTPKKLSLDSIKRKLLPSKQRELPPNMRWSSVGSHLSEHPLPIPKRHPDGNTSPPPMSSPPPKLKDSSSDSCSSEDERKELKSTVIVTQKTYNPRSVTFNTSPTIIDATTFDNRTERRGLSALKAMSSDRKNWDSETFTESIPVSVDYAQEHLTVYRRSLDIKTKISQPQSYSTVSPTLDERRRAGMLYGIPSYKTHSIKSTELPLDLPPPVPSTPLPEESVDFTWRSPQSSLSRGSLSYVQTKTTEEESVDDPFYNNPNISAV</sequence>
<feature type="region of interest" description="Disordered" evidence="3">
    <location>
        <begin position="256"/>
        <end position="275"/>
    </location>
</feature>